<proteinExistence type="inferred from homology"/>
<evidence type="ECO:0000256" key="4">
    <source>
        <dbReference type="ARBA" id="ARBA00022989"/>
    </source>
</evidence>
<feature type="region of interest" description="Disordered" evidence="7">
    <location>
        <begin position="194"/>
        <end position="214"/>
    </location>
</feature>
<name>A0A949JGJ6_9ACTN</name>
<comment type="caution">
    <text evidence="6">Lacks conserved residue(s) required for the propagation of feature annotation.</text>
</comment>
<gene>
    <name evidence="8" type="ORF">JGS22_019360</name>
</gene>
<feature type="region of interest" description="Disordered" evidence="7">
    <location>
        <begin position="256"/>
        <end position="298"/>
    </location>
</feature>
<evidence type="ECO:0000313" key="8">
    <source>
        <dbReference type="EMBL" id="MBU7599723.1"/>
    </source>
</evidence>
<evidence type="ECO:0000256" key="3">
    <source>
        <dbReference type="ARBA" id="ARBA00022692"/>
    </source>
</evidence>
<comment type="subcellular location">
    <subcellularLocation>
        <location evidence="6">Cell membrane</location>
        <topology evidence="6">Multi-pass membrane protein</topology>
    </subcellularLocation>
    <subcellularLocation>
        <location evidence="1">Membrane</location>
    </subcellularLocation>
</comment>
<evidence type="ECO:0000256" key="6">
    <source>
        <dbReference type="RuleBase" id="RU363076"/>
    </source>
</evidence>
<comment type="caution">
    <text evidence="8">The sequence shown here is derived from an EMBL/GenBank/DDBJ whole genome shotgun (WGS) entry which is preliminary data.</text>
</comment>
<keyword evidence="9" id="KW-1185">Reference proteome</keyword>
<evidence type="ECO:0000256" key="7">
    <source>
        <dbReference type="SAM" id="MobiDB-lite"/>
    </source>
</evidence>
<keyword evidence="3 6" id="KW-0812">Transmembrane</keyword>
<dbReference type="PANTHER" id="PTHR23427">
    <property type="entry name" value="SURFEIT LOCUS PROTEIN"/>
    <property type="match status" value="1"/>
</dbReference>
<keyword evidence="4 6" id="KW-1133">Transmembrane helix</keyword>
<dbReference type="AlphaFoldDB" id="A0A949JGJ6"/>
<accession>A0A949JGJ6</accession>
<feature type="transmembrane region" description="Helical" evidence="6">
    <location>
        <begin position="222"/>
        <end position="242"/>
    </location>
</feature>
<dbReference type="PROSITE" id="PS50895">
    <property type="entry name" value="SURF1"/>
    <property type="match status" value="1"/>
</dbReference>
<evidence type="ECO:0000313" key="9">
    <source>
        <dbReference type="Proteomes" id="UP000694501"/>
    </source>
</evidence>
<sequence length="298" mass="32240">MYRFLLSRQWVILTLVALVLMPAMVELGFWQYHRHQERVAHNDRIARSLSADPVPVDELTGTEGEVTDRERYRAVTATGTYDTEHEVVVRRRTAEDGQSIGYFVLTPLVLEDGSALLVNRGWVTSGASQTAFPEVPAAPEGEVTLSGRLMPDETEAGSGIKDRAGLPDRQVMLMNSEQQAEATGLPVLRGYLQLTGTDPAPARGETAQPVPEPDHSGIGAHMAYAVQWWLFVAAVPVGWFVLFRREVRDRTAAAGLASGLGSAGTDARPQPQRVPDGSADQRTEDGPSLAARAGGTAD</sequence>
<protein>
    <recommendedName>
        <fullName evidence="6">SURF1-like protein</fullName>
    </recommendedName>
</protein>
<dbReference type="GO" id="GO:0005886">
    <property type="term" value="C:plasma membrane"/>
    <property type="evidence" value="ECO:0007669"/>
    <property type="project" value="UniProtKB-SubCell"/>
</dbReference>
<dbReference type="InterPro" id="IPR002994">
    <property type="entry name" value="Surf1/Shy1"/>
</dbReference>
<keyword evidence="6" id="KW-1003">Cell membrane</keyword>
<dbReference type="InterPro" id="IPR045214">
    <property type="entry name" value="Surf1/Surf4"/>
</dbReference>
<dbReference type="RefSeq" id="WP_211038873.1">
    <property type="nucleotide sequence ID" value="NZ_JAELVF020000001.1"/>
</dbReference>
<reference evidence="8" key="1">
    <citation type="submission" date="2021-06" db="EMBL/GenBank/DDBJ databases">
        <title>Sequencing of actinobacteria type strains.</title>
        <authorList>
            <person name="Nguyen G.-S."/>
            <person name="Wentzel A."/>
        </authorList>
    </citation>
    <scope>NUCLEOTIDE SEQUENCE</scope>
    <source>
        <strain evidence="8">P38-E01</strain>
    </source>
</reference>
<dbReference type="CDD" id="cd06662">
    <property type="entry name" value="SURF1"/>
    <property type="match status" value="1"/>
</dbReference>
<keyword evidence="5 6" id="KW-0472">Membrane</keyword>
<dbReference type="Pfam" id="PF02104">
    <property type="entry name" value="SURF1"/>
    <property type="match status" value="1"/>
</dbReference>
<dbReference type="Proteomes" id="UP000694501">
    <property type="component" value="Unassembled WGS sequence"/>
</dbReference>
<dbReference type="PANTHER" id="PTHR23427:SF2">
    <property type="entry name" value="SURFEIT LOCUS PROTEIN 1"/>
    <property type="match status" value="1"/>
</dbReference>
<evidence type="ECO:0000256" key="5">
    <source>
        <dbReference type="ARBA" id="ARBA00023136"/>
    </source>
</evidence>
<comment type="similarity">
    <text evidence="2 6">Belongs to the SURF1 family.</text>
</comment>
<dbReference type="EMBL" id="JAELVF020000001">
    <property type="protein sequence ID" value="MBU7599723.1"/>
    <property type="molecule type" value="Genomic_DNA"/>
</dbReference>
<evidence type="ECO:0000256" key="1">
    <source>
        <dbReference type="ARBA" id="ARBA00004370"/>
    </source>
</evidence>
<evidence type="ECO:0000256" key="2">
    <source>
        <dbReference type="ARBA" id="ARBA00007165"/>
    </source>
</evidence>
<organism evidence="8 9">
    <name type="scientific">Streptomyces tardus</name>
    <dbReference type="NCBI Taxonomy" id="2780544"/>
    <lineage>
        <taxon>Bacteria</taxon>
        <taxon>Bacillati</taxon>
        <taxon>Actinomycetota</taxon>
        <taxon>Actinomycetes</taxon>
        <taxon>Kitasatosporales</taxon>
        <taxon>Streptomycetaceae</taxon>
        <taxon>Streptomyces</taxon>
    </lineage>
</organism>